<accession>A0A8T5GEI6</accession>
<keyword evidence="1" id="KW-1133">Transmembrane helix</keyword>
<evidence type="ECO:0000313" key="3">
    <source>
        <dbReference type="Proteomes" id="UP000722459"/>
    </source>
</evidence>
<feature type="non-terminal residue" evidence="2">
    <location>
        <position position="99"/>
    </location>
</feature>
<name>A0A8T5GEI6_9ARCH</name>
<keyword evidence="1" id="KW-0472">Membrane</keyword>
<dbReference type="EMBL" id="JABJNZ010000032">
    <property type="protein sequence ID" value="MBT4870381.1"/>
    <property type="molecule type" value="Genomic_DNA"/>
</dbReference>
<protein>
    <recommendedName>
        <fullName evidence="4">Class III signal peptide-containing protein</fullName>
    </recommendedName>
</protein>
<comment type="caution">
    <text evidence="2">The sequence shown here is derived from an EMBL/GenBank/DDBJ whole genome shotgun (WGS) entry which is preliminary data.</text>
</comment>
<evidence type="ECO:0000313" key="2">
    <source>
        <dbReference type="EMBL" id="MBT4870381.1"/>
    </source>
</evidence>
<dbReference type="Proteomes" id="UP000722459">
    <property type="component" value="Unassembled WGS sequence"/>
</dbReference>
<feature type="transmembrane region" description="Helical" evidence="1">
    <location>
        <begin position="12"/>
        <end position="33"/>
    </location>
</feature>
<gene>
    <name evidence="2" type="ORF">HON47_02315</name>
</gene>
<dbReference type="AlphaFoldDB" id="A0A8T5GEI6"/>
<keyword evidence="1" id="KW-0812">Transmembrane</keyword>
<sequence>MISKAQSTIEYLVIIAIVIVIGLLVVGLSSTFLSSAGGISGSVNRLDVSSGVISVLDAVVDGDGDGLFALKNNSTDAITLTKITVSGVDSNYNNSLFFD</sequence>
<reference evidence="2" key="1">
    <citation type="journal article" date="2021" name="ISME J.">
        <title>Mercury methylation by metabolically versatile and cosmopolitan marine bacteria.</title>
        <authorList>
            <person name="Lin H."/>
            <person name="Ascher D.B."/>
            <person name="Myung Y."/>
            <person name="Lamborg C.H."/>
            <person name="Hallam S.J."/>
            <person name="Gionfriddo C.M."/>
            <person name="Holt K.E."/>
            <person name="Moreau J.W."/>
        </authorList>
    </citation>
    <scope>NUCLEOTIDE SEQUENCE</scope>
    <source>
        <strain evidence="2">SI075_bin30</strain>
    </source>
</reference>
<organism evidence="2 3">
    <name type="scientific">Candidatus Iainarchaeum sp</name>
    <dbReference type="NCBI Taxonomy" id="3101447"/>
    <lineage>
        <taxon>Archaea</taxon>
        <taxon>Candidatus Iainarchaeota</taxon>
        <taxon>Candidatus Iainarchaeia</taxon>
        <taxon>Candidatus Iainarchaeales</taxon>
        <taxon>Candidatus Iainarchaeaceae</taxon>
        <taxon>Candidatus Iainarchaeum</taxon>
    </lineage>
</organism>
<proteinExistence type="predicted"/>
<evidence type="ECO:0000256" key="1">
    <source>
        <dbReference type="SAM" id="Phobius"/>
    </source>
</evidence>
<evidence type="ECO:0008006" key="4">
    <source>
        <dbReference type="Google" id="ProtNLM"/>
    </source>
</evidence>